<evidence type="ECO:0000313" key="7">
    <source>
        <dbReference type="Proteomes" id="UP000054826"/>
    </source>
</evidence>
<dbReference type="Proteomes" id="UP000054826">
    <property type="component" value="Unassembled WGS sequence"/>
</dbReference>
<dbReference type="EMBL" id="JYDR01000176">
    <property type="protein sequence ID" value="KRY66261.1"/>
    <property type="molecule type" value="Genomic_DNA"/>
</dbReference>
<dbReference type="GO" id="GO:0015074">
    <property type="term" value="P:DNA integration"/>
    <property type="evidence" value="ECO:0007669"/>
    <property type="project" value="InterPro"/>
</dbReference>
<evidence type="ECO:0000313" key="4">
    <source>
        <dbReference type="EMBL" id="KRZ26348.1"/>
    </source>
</evidence>
<dbReference type="AlphaFoldDB" id="A0A0V1IUP1"/>
<evidence type="ECO:0000313" key="5">
    <source>
        <dbReference type="Proteomes" id="UP000054632"/>
    </source>
</evidence>
<dbReference type="EMBL" id="JYDS01000270">
    <property type="protein sequence ID" value="KRZ19684.1"/>
    <property type="molecule type" value="Genomic_DNA"/>
</dbReference>
<dbReference type="PROSITE" id="PS50994">
    <property type="entry name" value="INTEGRASE"/>
    <property type="match status" value="1"/>
</dbReference>
<dbReference type="Proteomes" id="UP000054632">
    <property type="component" value="Unassembled WGS sequence"/>
</dbReference>
<evidence type="ECO:0000313" key="3">
    <source>
        <dbReference type="EMBL" id="KRZ19684.1"/>
    </source>
</evidence>
<name>A0A0V1IUP1_TRIPS</name>
<dbReference type="Pfam" id="PF00665">
    <property type="entry name" value="rve"/>
    <property type="match status" value="1"/>
</dbReference>
<dbReference type="SUPFAM" id="SSF53098">
    <property type="entry name" value="Ribonuclease H-like"/>
    <property type="match status" value="1"/>
</dbReference>
<dbReference type="InterPro" id="IPR001584">
    <property type="entry name" value="Integrase_cat-core"/>
</dbReference>
<dbReference type="PANTHER" id="PTHR37984:SF15">
    <property type="entry name" value="INTEGRASE CATALYTIC DOMAIN-CONTAINING PROTEIN"/>
    <property type="match status" value="1"/>
</dbReference>
<evidence type="ECO:0000313" key="6">
    <source>
        <dbReference type="Proteomes" id="UP000054805"/>
    </source>
</evidence>
<proteinExistence type="predicted"/>
<dbReference type="EMBL" id="JYDV01000183">
    <property type="protein sequence ID" value="KRZ26348.1"/>
    <property type="molecule type" value="Genomic_DNA"/>
</dbReference>
<dbReference type="Proteomes" id="UP000054805">
    <property type="component" value="Unassembled WGS sequence"/>
</dbReference>
<dbReference type="InterPro" id="IPR050951">
    <property type="entry name" value="Retrovirus_Pol_polyprotein"/>
</dbReference>
<evidence type="ECO:0000313" key="2">
    <source>
        <dbReference type="EMBL" id="KRY66261.1"/>
    </source>
</evidence>
<dbReference type="Gene3D" id="3.30.420.10">
    <property type="entry name" value="Ribonuclease H-like superfamily/Ribonuclease H"/>
    <property type="match status" value="1"/>
</dbReference>
<dbReference type="InterPro" id="IPR012337">
    <property type="entry name" value="RNaseH-like_sf"/>
</dbReference>
<dbReference type="GO" id="GO:0003676">
    <property type="term" value="F:nucleic acid binding"/>
    <property type="evidence" value="ECO:0007669"/>
    <property type="project" value="InterPro"/>
</dbReference>
<dbReference type="PANTHER" id="PTHR37984">
    <property type="entry name" value="PROTEIN CBG26694"/>
    <property type="match status" value="1"/>
</dbReference>
<feature type="domain" description="Integrase catalytic" evidence="1">
    <location>
        <begin position="29"/>
        <end position="123"/>
    </location>
</feature>
<accession>A0A0V1IUP1</accession>
<keyword evidence="6" id="KW-1185">Reference proteome</keyword>
<sequence length="123" mass="14177">MDHHVEVYVKNCVTCSEMDKTAKTHFAPLTPVPLPSAAWEKLAVDLVGQFYSAPYGQRFAITPIDYYSKWPEVHFCHTVTTRVIVNFLEDVFSRKGYLKEIVSDNGVQFTSHEFKSFLDKTFH</sequence>
<comment type="caution">
    <text evidence="4">The sequence shown here is derived from an EMBL/GenBank/DDBJ whole genome shotgun (WGS) entry which is preliminary data.</text>
</comment>
<protein>
    <recommendedName>
        <fullName evidence="1">Integrase catalytic domain-containing protein</fullName>
    </recommendedName>
</protein>
<dbReference type="InterPro" id="IPR036397">
    <property type="entry name" value="RNaseH_sf"/>
</dbReference>
<organism evidence="4 7">
    <name type="scientific">Trichinella pseudospiralis</name>
    <name type="common">Parasitic roundworm</name>
    <dbReference type="NCBI Taxonomy" id="6337"/>
    <lineage>
        <taxon>Eukaryota</taxon>
        <taxon>Metazoa</taxon>
        <taxon>Ecdysozoa</taxon>
        <taxon>Nematoda</taxon>
        <taxon>Enoplea</taxon>
        <taxon>Dorylaimia</taxon>
        <taxon>Trichinellida</taxon>
        <taxon>Trichinellidae</taxon>
        <taxon>Trichinella</taxon>
    </lineage>
</organism>
<reference evidence="5 6" key="1">
    <citation type="submission" date="2015-01" db="EMBL/GenBank/DDBJ databases">
        <title>Evolution of Trichinella species and genotypes.</title>
        <authorList>
            <person name="Korhonen P.K."/>
            <person name="Edoardo P."/>
            <person name="Giuseppe L.R."/>
            <person name="Gasser R.B."/>
        </authorList>
    </citation>
    <scope>NUCLEOTIDE SEQUENCE [LARGE SCALE GENOMIC DNA]</scope>
    <source>
        <strain evidence="2">ISS13</strain>
        <strain evidence="4">ISS176</strain>
        <strain evidence="3">ISS588</strain>
    </source>
</reference>
<evidence type="ECO:0000259" key="1">
    <source>
        <dbReference type="PROSITE" id="PS50994"/>
    </source>
</evidence>
<gene>
    <name evidence="4" type="primary">K02A2.6</name>
    <name evidence="2" type="ORF">T4A_1049</name>
    <name evidence="3" type="ORF">T4B_7810</name>
    <name evidence="4" type="ORF">T4C_746</name>
</gene>